<proteinExistence type="predicted"/>
<sequence>MTKVITFAIQKGGSGKTTMLYNFGEWLAQKYKVLLIDLDYQSSLSEAYELYDAENTSLGIFTGEEVEFHHVKENLSIIPATYALEDIPLQLRATGVQDVYFLLEDWLYEHSEEILKYDFLLIDTHPDTLTVTQNAIATSQYQIGVLEPSEFGYNAKQKSLTSLEELKMKTFNRRTKENRVTTKMIFLGNKLRQNESLTHSFLKEVEKDDDVIALIPRKTLFEQSTYQKIPVCEQLKDTNILSRNGNRAFAERLEVEYNKILTIISED</sequence>
<evidence type="ECO:0000259" key="1">
    <source>
        <dbReference type="Pfam" id="PF13614"/>
    </source>
</evidence>
<feature type="domain" description="AAA" evidence="1">
    <location>
        <begin position="2"/>
        <end position="169"/>
    </location>
</feature>
<dbReference type="InterPro" id="IPR027417">
    <property type="entry name" value="P-loop_NTPase"/>
</dbReference>
<organism evidence="2 3">
    <name type="scientific">Pilibacter termitis</name>
    <dbReference type="NCBI Taxonomy" id="263852"/>
    <lineage>
        <taxon>Bacteria</taxon>
        <taxon>Bacillati</taxon>
        <taxon>Bacillota</taxon>
        <taxon>Bacilli</taxon>
        <taxon>Lactobacillales</taxon>
        <taxon>Enterococcaceae</taxon>
        <taxon>Pilibacter</taxon>
    </lineage>
</organism>
<dbReference type="Pfam" id="PF13614">
    <property type="entry name" value="AAA_31"/>
    <property type="match status" value="1"/>
</dbReference>
<dbReference type="STRING" id="263852.SAMN02745116_02626"/>
<dbReference type="PANTHER" id="PTHR13696">
    <property type="entry name" value="P-LOOP CONTAINING NUCLEOSIDE TRIPHOSPHATE HYDROLASE"/>
    <property type="match status" value="1"/>
</dbReference>
<dbReference type="SUPFAM" id="SSF52540">
    <property type="entry name" value="P-loop containing nucleoside triphosphate hydrolases"/>
    <property type="match status" value="1"/>
</dbReference>
<dbReference type="InterPro" id="IPR025669">
    <property type="entry name" value="AAA_dom"/>
</dbReference>
<dbReference type="AlphaFoldDB" id="A0A1T4RJU0"/>
<protein>
    <submittedName>
        <fullName evidence="2">Chromosome partitioning protein</fullName>
    </submittedName>
</protein>
<dbReference type="Gene3D" id="3.40.50.300">
    <property type="entry name" value="P-loop containing nucleotide triphosphate hydrolases"/>
    <property type="match status" value="1"/>
</dbReference>
<name>A0A1T4RJU0_9ENTE</name>
<gene>
    <name evidence="2" type="ORF">SAMN02745116_02626</name>
</gene>
<dbReference type="InterPro" id="IPR050678">
    <property type="entry name" value="DNA_Partitioning_ATPase"/>
</dbReference>
<dbReference type="RefSeq" id="WP_078808511.1">
    <property type="nucleotide sequence ID" value="NZ_FUXI01000054.1"/>
</dbReference>
<evidence type="ECO:0000313" key="2">
    <source>
        <dbReference type="EMBL" id="SKA16046.1"/>
    </source>
</evidence>
<accession>A0A1T4RJU0</accession>
<dbReference type="CDD" id="cd02042">
    <property type="entry name" value="ParAB_family"/>
    <property type="match status" value="1"/>
</dbReference>
<dbReference type="Proteomes" id="UP000190328">
    <property type="component" value="Unassembled WGS sequence"/>
</dbReference>
<reference evidence="2 3" key="1">
    <citation type="submission" date="2017-02" db="EMBL/GenBank/DDBJ databases">
        <authorList>
            <person name="Peterson S.W."/>
        </authorList>
    </citation>
    <scope>NUCLEOTIDE SEQUENCE [LARGE SCALE GENOMIC DNA]</scope>
    <source>
        <strain evidence="2 3">ATCC BAA-1030</strain>
    </source>
</reference>
<dbReference type="EMBL" id="FUXI01000054">
    <property type="protein sequence ID" value="SKA16046.1"/>
    <property type="molecule type" value="Genomic_DNA"/>
</dbReference>
<keyword evidence="3" id="KW-1185">Reference proteome</keyword>
<dbReference type="OrthoDB" id="9791162at2"/>
<evidence type="ECO:0000313" key="3">
    <source>
        <dbReference type="Proteomes" id="UP000190328"/>
    </source>
</evidence>
<dbReference type="PANTHER" id="PTHR13696:SF99">
    <property type="entry name" value="COBYRINIC ACID AC-DIAMIDE SYNTHASE"/>
    <property type="match status" value="1"/>
</dbReference>